<sequence length="417" mass="46637">MAPPPPDLHLIPAFPSEAAQKTGKTFAGATLALHGIALVVFGARMWSRWRPVYRMQLDDYACAMAYVLIVINTSLLLAAMPYTFTHRPDTFFLSESQEAFHKASIAQPIWAWSMVFVKVSFALMLLRISPSKPLRRFLWGMIVLQITLGVYNTLATLLQCVPVRKAWDLLGTVPGHCWSSKSVRISSITVSVIHILTDFMLALLPISFLHRIQRPIRERVIVGALMGLGFFAGIASILKIVAAMDFGKTGDQLNESITIGMWSVIEELVGFIVICVPCLRSPFQRALQYCGVISVRIRQHTLTRGYGRTYESDGLDKRYVRSQSQSRLATIEGDVESSFKMKDLGTEASEDEMQWRNSTQETSSGRGEIWCTKEVVVQHDPISRVPSHERMHGGVEEVWKGEPFDFDLGLAGKSRTG</sequence>
<dbReference type="RefSeq" id="XP_018382528.1">
    <property type="nucleotide sequence ID" value="XM_018534870.1"/>
</dbReference>
<feature type="transmembrane region" description="Helical" evidence="6">
    <location>
        <begin position="63"/>
        <end position="84"/>
    </location>
</feature>
<dbReference type="InterPro" id="IPR052337">
    <property type="entry name" value="SAT4-like"/>
</dbReference>
<name>A0A177DD13_ALTAL</name>
<feature type="transmembrane region" description="Helical" evidence="6">
    <location>
        <begin position="25"/>
        <end position="43"/>
    </location>
</feature>
<evidence type="ECO:0000256" key="3">
    <source>
        <dbReference type="ARBA" id="ARBA00022989"/>
    </source>
</evidence>
<dbReference type="OMA" id="PSHERMH"/>
<organism evidence="8 9">
    <name type="scientific">Alternaria alternata</name>
    <name type="common">Alternaria rot fungus</name>
    <name type="synonym">Torula alternata</name>
    <dbReference type="NCBI Taxonomy" id="5599"/>
    <lineage>
        <taxon>Eukaryota</taxon>
        <taxon>Fungi</taxon>
        <taxon>Dikarya</taxon>
        <taxon>Ascomycota</taxon>
        <taxon>Pezizomycotina</taxon>
        <taxon>Dothideomycetes</taxon>
        <taxon>Pleosporomycetidae</taxon>
        <taxon>Pleosporales</taxon>
        <taxon>Pleosporineae</taxon>
        <taxon>Pleosporaceae</taxon>
        <taxon>Alternaria</taxon>
        <taxon>Alternaria sect. Alternaria</taxon>
        <taxon>Alternaria alternata complex</taxon>
    </lineage>
</organism>
<dbReference type="GO" id="GO:0016020">
    <property type="term" value="C:membrane"/>
    <property type="evidence" value="ECO:0007669"/>
    <property type="project" value="UniProtKB-SubCell"/>
</dbReference>
<dbReference type="PANTHER" id="PTHR33048:SF129">
    <property type="entry name" value="INTEGRAL MEMBRANE PROTEIN-RELATED"/>
    <property type="match status" value="1"/>
</dbReference>
<gene>
    <name evidence="8" type="ORF">CC77DRAFT_942568</name>
</gene>
<evidence type="ECO:0000256" key="4">
    <source>
        <dbReference type="ARBA" id="ARBA00023136"/>
    </source>
</evidence>
<evidence type="ECO:0000256" key="6">
    <source>
        <dbReference type="SAM" id="Phobius"/>
    </source>
</evidence>
<evidence type="ECO:0000256" key="5">
    <source>
        <dbReference type="ARBA" id="ARBA00038359"/>
    </source>
</evidence>
<feature type="transmembrane region" description="Helical" evidence="6">
    <location>
        <begin position="256"/>
        <end position="279"/>
    </location>
</feature>
<evidence type="ECO:0000256" key="1">
    <source>
        <dbReference type="ARBA" id="ARBA00004141"/>
    </source>
</evidence>
<evidence type="ECO:0000313" key="9">
    <source>
        <dbReference type="Proteomes" id="UP000077248"/>
    </source>
</evidence>
<accession>A0A177DD13</accession>
<evidence type="ECO:0000259" key="7">
    <source>
        <dbReference type="Pfam" id="PF20684"/>
    </source>
</evidence>
<keyword evidence="2 6" id="KW-0812">Transmembrane</keyword>
<feature type="transmembrane region" description="Helical" evidence="6">
    <location>
        <begin position="109"/>
        <end position="126"/>
    </location>
</feature>
<dbReference type="EMBL" id="KV441487">
    <property type="protein sequence ID" value="OAG17107.1"/>
    <property type="molecule type" value="Genomic_DNA"/>
</dbReference>
<keyword evidence="9" id="KW-1185">Reference proteome</keyword>
<dbReference type="InterPro" id="IPR049326">
    <property type="entry name" value="Rhodopsin_dom_fungi"/>
</dbReference>
<keyword evidence="4 6" id="KW-0472">Membrane</keyword>
<feature type="transmembrane region" description="Helical" evidence="6">
    <location>
        <begin position="138"/>
        <end position="158"/>
    </location>
</feature>
<dbReference type="GeneID" id="29120464"/>
<protein>
    <recommendedName>
        <fullName evidence="7">Rhodopsin domain-containing protein</fullName>
    </recommendedName>
</protein>
<proteinExistence type="inferred from homology"/>
<dbReference type="Pfam" id="PF20684">
    <property type="entry name" value="Fung_rhodopsin"/>
    <property type="match status" value="1"/>
</dbReference>
<dbReference type="PANTHER" id="PTHR33048">
    <property type="entry name" value="PTH11-LIKE INTEGRAL MEMBRANE PROTEIN (AFU_ORTHOLOGUE AFUA_5G11245)"/>
    <property type="match status" value="1"/>
</dbReference>
<feature type="transmembrane region" description="Helical" evidence="6">
    <location>
        <begin position="188"/>
        <end position="208"/>
    </location>
</feature>
<comment type="similarity">
    <text evidence="5">Belongs to the SAT4 family.</text>
</comment>
<dbReference type="VEuPathDB" id="FungiDB:CC77DRAFT_942568"/>
<reference evidence="8 9" key="1">
    <citation type="submission" date="2016-05" db="EMBL/GenBank/DDBJ databases">
        <title>Comparative analysis of secretome profiles of manganese(II)-oxidizing ascomycete fungi.</title>
        <authorList>
            <consortium name="DOE Joint Genome Institute"/>
            <person name="Zeiner C.A."/>
            <person name="Purvine S.O."/>
            <person name="Zink E.M."/>
            <person name="Wu S."/>
            <person name="Pasa-Tolic L."/>
            <person name="Chaput D.L."/>
            <person name="Haridas S."/>
            <person name="Grigoriev I.V."/>
            <person name="Santelli C.M."/>
            <person name="Hansel C.M."/>
        </authorList>
    </citation>
    <scope>NUCLEOTIDE SEQUENCE [LARGE SCALE GENOMIC DNA]</scope>
    <source>
        <strain evidence="8 9">SRC1lrK2f</strain>
    </source>
</reference>
<comment type="subcellular location">
    <subcellularLocation>
        <location evidence="1">Membrane</location>
        <topology evidence="1">Multi-pass membrane protein</topology>
    </subcellularLocation>
</comment>
<feature type="domain" description="Rhodopsin" evidence="7">
    <location>
        <begin position="43"/>
        <end position="285"/>
    </location>
</feature>
<keyword evidence="3 6" id="KW-1133">Transmembrane helix</keyword>
<dbReference type="Proteomes" id="UP000077248">
    <property type="component" value="Unassembled WGS sequence"/>
</dbReference>
<dbReference type="AlphaFoldDB" id="A0A177DD13"/>
<evidence type="ECO:0000256" key="2">
    <source>
        <dbReference type="ARBA" id="ARBA00022692"/>
    </source>
</evidence>
<dbReference type="KEGG" id="aalt:CC77DRAFT_942568"/>
<evidence type="ECO:0000313" key="8">
    <source>
        <dbReference type="EMBL" id="OAG17107.1"/>
    </source>
</evidence>
<feature type="transmembrane region" description="Helical" evidence="6">
    <location>
        <begin position="220"/>
        <end position="244"/>
    </location>
</feature>